<feature type="transmembrane region" description="Helical" evidence="8">
    <location>
        <begin position="193"/>
        <end position="215"/>
    </location>
</feature>
<evidence type="ECO:0000256" key="2">
    <source>
        <dbReference type="ARBA" id="ARBA00009784"/>
    </source>
</evidence>
<sequence length="224" mass="23139">MGFALDVSQHFLLAAAAFFSIINPIGGALIFAQVTADRTHEERKALARRIGFYAEGVLLCSLWVGASVLAFFGITIAALKIAGGLVVAASAWRMLTAPEAHEDRKQSQADDAIGQPDIAFYPLTMPLTTGPGTIAVAIALGANRPAEGAAFAAFAIGASLAAIANAIAIWLAYSWADWITGLLGPGGVRVIGRLAAFILLCVGVQITLNGVLDVFRMAGIGSSA</sequence>
<dbReference type="RefSeq" id="WP_261404604.1">
    <property type="nucleotide sequence ID" value="NZ_CP081869.1"/>
</dbReference>
<evidence type="ECO:0000256" key="1">
    <source>
        <dbReference type="ARBA" id="ARBA00004429"/>
    </source>
</evidence>
<dbReference type="EMBL" id="CP081869">
    <property type="protein sequence ID" value="QZO01340.1"/>
    <property type="molecule type" value="Genomic_DNA"/>
</dbReference>
<evidence type="ECO:0000313" key="10">
    <source>
        <dbReference type="Proteomes" id="UP000825701"/>
    </source>
</evidence>
<dbReference type="PANTHER" id="PTHR33508:SF2">
    <property type="entry name" value="UPF0056 INNER MEMBRANE PROTEIN MARC"/>
    <property type="match status" value="1"/>
</dbReference>
<dbReference type="PANTHER" id="PTHR33508">
    <property type="entry name" value="UPF0056 MEMBRANE PROTEIN YHCE"/>
    <property type="match status" value="1"/>
</dbReference>
<reference evidence="9" key="1">
    <citation type="submission" date="2021-08" db="EMBL/GenBank/DDBJ databases">
        <authorList>
            <person name="Zhang H."/>
            <person name="Xu M."/>
            <person name="Yu Z."/>
            <person name="Yang L."/>
            <person name="Cai Y."/>
        </authorList>
    </citation>
    <scope>NUCLEOTIDE SEQUENCE</scope>
    <source>
        <strain evidence="9">CHL1</strain>
    </source>
</reference>
<organism evidence="9 10">
    <name type="scientific">Chenggangzhangella methanolivorans</name>
    <dbReference type="NCBI Taxonomy" id="1437009"/>
    <lineage>
        <taxon>Bacteria</taxon>
        <taxon>Pseudomonadati</taxon>
        <taxon>Pseudomonadota</taxon>
        <taxon>Alphaproteobacteria</taxon>
        <taxon>Hyphomicrobiales</taxon>
        <taxon>Methylopilaceae</taxon>
        <taxon>Chenggangzhangella</taxon>
    </lineage>
</organism>
<gene>
    <name evidence="9" type="ORF">K6K41_07650</name>
</gene>
<keyword evidence="4" id="KW-0997">Cell inner membrane</keyword>
<protein>
    <recommendedName>
        <fullName evidence="8">UPF0056 membrane protein</fullName>
    </recommendedName>
</protein>
<dbReference type="InterPro" id="IPR002771">
    <property type="entry name" value="Multi_antbiot-R_MarC"/>
</dbReference>
<keyword evidence="10" id="KW-1185">Reference proteome</keyword>
<keyword evidence="5 8" id="KW-0812">Transmembrane</keyword>
<name>A0A9E6UQR2_9HYPH</name>
<evidence type="ECO:0000256" key="8">
    <source>
        <dbReference type="RuleBase" id="RU362048"/>
    </source>
</evidence>
<evidence type="ECO:0000256" key="3">
    <source>
        <dbReference type="ARBA" id="ARBA00022475"/>
    </source>
</evidence>
<comment type="similarity">
    <text evidence="2 8">Belongs to the UPF0056 (MarC) family.</text>
</comment>
<feature type="transmembrane region" description="Helical" evidence="8">
    <location>
        <begin position="149"/>
        <end position="173"/>
    </location>
</feature>
<feature type="transmembrane region" description="Helical" evidence="8">
    <location>
        <begin position="118"/>
        <end position="142"/>
    </location>
</feature>
<dbReference type="NCBIfam" id="TIGR00427">
    <property type="entry name" value="NAAT family transporter"/>
    <property type="match status" value="1"/>
</dbReference>
<dbReference type="KEGG" id="cmet:K6K41_07650"/>
<comment type="caution">
    <text evidence="8">Lacks conserved residue(s) required for the propagation of feature annotation.</text>
</comment>
<comment type="subcellular location">
    <subcellularLocation>
        <location evidence="1">Cell inner membrane</location>
        <topology evidence="1">Multi-pass membrane protein</topology>
    </subcellularLocation>
    <subcellularLocation>
        <location evidence="8">Cell membrane</location>
        <topology evidence="8">Multi-pass membrane protein</topology>
    </subcellularLocation>
</comment>
<keyword evidence="3" id="KW-1003">Cell membrane</keyword>
<dbReference type="Pfam" id="PF01914">
    <property type="entry name" value="MarC"/>
    <property type="match status" value="1"/>
</dbReference>
<evidence type="ECO:0000256" key="4">
    <source>
        <dbReference type="ARBA" id="ARBA00022519"/>
    </source>
</evidence>
<dbReference type="Proteomes" id="UP000825701">
    <property type="component" value="Chromosome"/>
</dbReference>
<evidence type="ECO:0000313" key="9">
    <source>
        <dbReference type="EMBL" id="QZO01340.1"/>
    </source>
</evidence>
<dbReference type="AlphaFoldDB" id="A0A9E6UQR2"/>
<dbReference type="GO" id="GO:0005886">
    <property type="term" value="C:plasma membrane"/>
    <property type="evidence" value="ECO:0007669"/>
    <property type="project" value="UniProtKB-SubCell"/>
</dbReference>
<evidence type="ECO:0000256" key="5">
    <source>
        <dbReference type="ARBA" id="ARBA00022692"/>
    </source>
</evidence>
<keyword evidence="6 8" id="KW-1133">Transmembrane helix</keyword>
<feature type="transmembrane region" description="Helical" evidence="8">
    <location>
        <begin position="52"/>
        <end position="79"/>
    </location>
</feature>
<keyword evidence="7 8" id="KW-0472">Membrane</keyword>
<proteinExistence type="inferred from homology"/>
<feature type="transmembrane region" description="Helical" evidence="8">
    <location>
        <begin position="12"/>
        <end position="32"/>
    </location>
</feature>
<evidence type="ECO:0000256" key="7">
    <source>
        <dbReference type="ARBA" id="ARBA00023136"/>
    </source>
</evidence>
<accession>A0A9E6UQR2</accession>
<evidence type="ECO:0000256" key="6">
    <source>
        <dbReference type="ARBA" id="ARBA00022989"/>
    </source>
</evidence>